<sequence length="288" mass="31198">MHRFCTDHAIACGEPLAGTAALAARHLFIRWPKGKWRRPRFESVDIEAPLRLAMTAASAPDSYIGLVDAGDGTALELISFPDATSIVPRDQNHAAELVGRWHAGLPMGGTALPRRVILCCTDAKTDACCARFGFPVFKALSAAAPAFGLDVLQCTHIGGCHFAPSVIVMPDRQRYGRLTPAAVPDFLAMVARNDIYLPAYKGDPGLSELEQSAETAARHWAQGRCQVHQVQISGIEMLAEDIATIRVLLGSVPLTINAQRQTFHTYGSCKTMGSAPTPRPRWTAWVTQ</sequence>
<dbReference type="EMBL" id="JAGXTP010000001">
    <property type="protein sequence ID" value="MBS3847622.1"/>
    <property type="molecule type" value="Genomic_DNA"/>
</dbReference>
<dbReference type="RefSeq" id="WP_212657231.1">
    <property type="nucleotide sequence ID" value="NZ_JAGXTP010000001.1"/>
</dbReference>
<dbReference type="SUPFAM" id="SSF52833">
    <property type="entry name" value="Thioredoxin-like"/>
    <property type="match status" value="1"/>
</dbReference>
<evidence type="ECO:0000313" key="1">
    <source>
        <dbReference type="EMBL" id="MBS3847622.1"/>
    </source>
</evidence>
<dbReference type="InterPro" id="IPR036249">
    <property type="entry name" value="Thioredoxin-like_sf"/>
</dbReference>
<proteinExistence type="predicted"/>
<dbReference type="AlphaFoldDB" id="A0A942E506"/>
<gene>
    <name evidence="1" type="ORF">KD146_02820</name>
</gene>
<evidence type="ECO:0000313" key="2">
    <source>
        <dbReference type="Proteomes" id="UP000678281"/>
    </source>
</evidence>
<organism evidence="1 2">
    <name type="scientific">Devosia litorisediminis</name>
    <dbReference type="NCBI Taxonomy" id="2829817"/>
    <lineage>
        <taxon>Bacteria</taxon>
        <taxon>Pseudomonadati</taxon>
        <taxon>Pseudomonadota</taxon>
        <taxon>Alphaproteobacteria</taxon>
        <taxon>Hyphomicrobiales</taxon>
        <taxon>Devosiaceae</taxon>
        <taxon>Devosia</taxon>
    </lineage>
</organism>
<accession>A0A942E506</accession>
<dbReference type="PANTHER" id="PTHR31902:SF22">
    <property type="entry name" value="SLL1203 PROTEIN"/>
    <property type="match status" value="1"/>
</dbReference>
<dbReference type="Proteomes" id="UP000678281">
    <property type="component" value="Unassembled WGS sequence"/>
</dbReference>
<keyword evidence="2" id="KW-1185">Reference proteome</keyword>
<comment type="caution">
    <text evidence="1">The sequence shown here is derived from an EMBL/GenBank/DDBJ whole genome shotgun (WGS) entry which is preliminary data.</text>
</comment>
<dbReference type="PANTHER" id="PTHR31902">
    <property type="entry name" value="ACTIN PATCHES DISTAL PROTEIN 1"/>
    <property type="match status" value="1"/>
</dbReference>
<evidence type="ECO:0008006" key="3">
    <source>
        <dbReference type="Google" id="ProtNLM"/>
    </source>
</evidence>
<dbReference type="InterPro" id="IPR009737">
    <property type="entry name" value="Aim32/Apd1-like"/>
</dbReference>
<protein>
    <recommendedName>
        <fullName evidence="3">Sucrase ferredoxin</fullName>
    </recommendedName>
</protein>
<dbReference type="Gene3D" id="3.40.30.10">
    <property type="entry name" value="Glutaredoxin"/>
    <property type="match status" value="1"/>
</dbReference>
<reference evidence="1" key="1">
    <citation type="submission" date="2021-04" db="EMBL/GenBank/DDBJ databases">
        <title>Devosia litorisediminis sp. nov., isolated from a sand dune.</title>
        <authorList>
            <person name="Park S."/>
            <person name="Yoon J.-H."/>
        </authorList>
    </citation>
    <scope>NUCLEOTIDE SEQUENCE</scope>
    <source>
        <strain evidence="1">BSSL-BM10</strain>
    </source>
</reference>
<dbReference type="Pfam" id="PF06999">
    <property type="entry name" value="Suc_Fer-like"/>
    <property type="match status" value="1"/>
</dbReference>
<name>A0A942E506_9HYPH</name>